<dbReference type="GO" id="GO:0009698">
    <property type="term" value="P:phenylpropanoid metabolic process"/>
    <property type="evidence" value="ECO:0007669"/>
    <property type="project" value="UniProtKB-ARBA"/>
</dbReference>
<evidence type="ECO:0000256" key="1">
    <source>
        <dbReference type="ARBA" id="ARBA00006432"/>
    </source>
</evidence>
<sequence>MAETLTQKSTPSWYSTNTGIYSALNTPRTLPTNPTMDLVTFLFSHSHGGETALVDASSGLSISYQELQELVMSMASGLQSIGVSKGHLVLLLLPNTLLLPVILLGALSVGAVVTAMNPLSSREEIKKNVGHGNSVLAFAFLENMKKIDGFGFQVIAVPDNHAGGFVSSDFNAFFSLLYCDPRASLRPEIRQTDTAAILYSSGTSGASKGVVLTHANLIAMVELFVRFEASQYDREPCENVYLAAIPMFHVYGMSLLAIGLLSLGSKVVVMNKFGVEEAVNVIDTFKVTHFPVVPPILAALTQAKAAGGCELKSLIQVSSGAAPLSRKIIHEFLDAFPHVDLIQGYGMTESTAVGTRGFNSKSLKKYTSVGLLAPNMQAKVISCKTGSCLPPGSSGELLLRGPAIMKGYLHDETATRSAIDEDGWLRTGDIAYFDHDGYLHVVDRLKDAIKYKGFQIAPADLEAVLISHPEVLDVAVTSAEDEEAGEIPVAFIVRAPGSAISSSEIIEYTAKRVTPYKKVRKVVFVQSIPRTPAGKILKRVLKNHNGGSKL</sequence>
<dbReference type="PANTHER" id="PTHR24096">
    <property type="entry name" value="LONG-CHAIN-FATTY-ACID--COA LIGASE"/>
    <property type="match status" value="1"/>
</dbReference>
<gene>
    <name evidence="9" type="ORF">J5N97_024933</name>
</gene>
<feature type="domain" description="AMP-binding enzyme C-terminal" evidence="8">
    <location>
        <begin position="461"/>
        <end position="535"/>
    </location>
</feature>
<dbReference type="InterPro" id="IPR000873">
    <property type="entry name" value="AMP-dep_synth/lig_dom"/>
</dbReference>
<reference evidence="9" key="1">
    <citation type="submission" date="2021-03" db="EMBL/GenBank/DDBJ databases">
        <authorList>
            <person name="Li Z."/>
            <person name="Yang C."/>
        </authorList>
    </citation>
    <scope>NUCLEOTIDE SEQUENCE</scope>
    <source>
        <strain evidence="9">Dzin_1.0</strain>
        <tissue evidence="9">Leaf</tissue>
    </source>
</reference>
<feature type="transmembrane region" description="Helical" evidence="6">
    <location>
        <begin position="97"/>
        <end position="117"/>
    </location>
</feature>
<dbReference type="EMBL" id="JAGGNH010000007">
    <property type="protein sequence ID" value="KAJ0968016.1"/>
    <property type="molecule type" value="Genomic_DNA"/>
</dbReference>
<keyword evidence="4" id="KW-0547">Nucleotide-binding</keyword>
<dbReference type="GO" id="GO:0006744">
    <property type="term" value="P:ubiquinone biosynthetic process"/>
    <property type="evidence" value="ECO:0007669"/>
    <property type="project" value="TreeGrafter"/>
</dbReference>
<evidence type="ECO:0000256" key="4">
    <source>
        <dbReference type="ARBA" id="ARBA00022840"/>
    </source>
</evidence>
<evidence type="ECO:0000259" key="7">
    <source>
        <dbReference type="Pfam" id="PF00501"/>
    </source>
</evidence>
<dbReference type="SUPFAM" id="SSF56801">
    <property type="entry name" value="Acetyl-CoA synthetase-like"/>
    <property type="match status" value="1"/>
</dbReference>
<feature type="domain" description="AMP-dependent synthetase/ligase" evidence="7">
    <location>
        <begin position="47"/>
        <end position="409"/>
    </location>
</feature>
<evidence type="ECO:0000256" key="5">
    <source>
        <dbReference type="ARBA" id="ARBA00034252"/>
    </source>
</evidence>
<dbReference type="PROSITE" id="PS00455">
    <property type="entry name" value="AMP_BINDING"/>
    <property type="match status" value="1"/>
</dbReference>
<dbReference type="GO" id="GO:0005777">
    <property type="term" value="C:peroxisome"/>
    <property type="evidence" value="ECO:0007669"/>
    <property type="project" value="TreeGrafter"/>
</dbReference>
<dbReference type="InterPro" id="IPR042099">
    <property type="entry name" value="ANL_N_sf"/>
</dbReference>
<dbReference type="Gene3D" id="3.30.300.30">
    <property type="match status" value="1"/>
</dbReference>
<proteinExistence type="inferred from homology"/>
<keyword evidence="4" id="KW-0067">ATP-binding</keyword>
<dbReference type="InterPro" id="IPR045851">
    <property type="entry name" value="AMP-bd_C_sf"/>
</dbReference>
<dbReference type="PANTHER" id="PTHR24096:SF149">
    <property type="entry name" value="AMP-BINDING DOMAIN-CONTAINING PROTEIN-RELATED"/>
    <property type="match status" value="1"/>
</dbReference>
<keyword evidence="10" id="KW-1185">Reference proteome</keyword>
<dbReference type="GO" id="GO:0005524">
    <property type="term" value="F:ATP binding"/>
    <property type="evidence" value="ECO:0007669"/>
    <property type="project" value="UniProtKB-KW"/>
</dbReference>
<keyword evidence="6" id="KW-0472">Membrane</keyword>
<evidence type="ECO:0000256" key="6">
    <source>
        <dbReference type="SAM" id="Phobius"/>
    </source>
</evidence>
<name>A0A9D5C7K3_9LILI</name>
<reference evidence="9" key="2">
    <citation type="journal article" date="2022" name="Hortic Res">
        <title>The genome of Dioscorea zingiberensis sheds light on the biosynthesis, origin and evolution of the medicinally important diosgenin saponins.</title>
        <authorList>
            <person name="Li Y."/>
            <person name="Tan C."/>
            <person name="Li Z."/>
            <person name="Guo J."/>
            <person name="Li S."/>
            <person name="Chen X."/>
            <person name="Wang C."/>
            <person name="Dai X."/>
            <person name="Yang H."/>
            <person name="Song W."/>
            <person name="Hou L."/>
            <person name="Xu J."/>
            <person name="Tong Z."/>
            <person name="Xu A."/>
            <person name="Yuan X."/>
            <person name="Wang W."/>
            <person name="Yang Q."/>
            <person name="Chen L."/>
            <person name="Sun Z."/>
            <person name="Wang K."/>
            <person name="Pan B."/>
            <person name="Chen J."/>
            <person name="Bao Y."/>
            <person name="Liu F."/>
            <person name="Qi X."/>
            <person name="Gang D.R."/>
            <person name="Wen J."/>
            <person name="Li J."/>
        </authorList>
    </citation>
    <scope>NUCLEOTIDE SEQUENCE</scope>
    <source>
        <strain evidence="9">Dzin_1.0</strain>
    </source>
</reference>
<organism evidence="9 10">
    <name type="scientific">Dioscorea zingiberensis</name>
    <dbReference type="NCBI Taxonomy" id="325984"/>
    <lineage>
        <taxon>Eukaryota</taxon>
        <taxon>Viridiplantae</taxon>
        <taxon>Streptophyta</taxon>
        <taxon>Embryophyta</taxon>
        <taxon>Tracheophyta</taxon>
        <taxon>Spermatophyta</taxon>
        <taxon>Magnoliopsida</taxon>
        <taxon>Liliopsida</taxon>
        <taxon>Dioscoreales</taxon>
        <taxon>Dioscoreaceae</taxon>
        <taxon>Dioscorea</taxon>
    </lineage>
</organism>
<accession>A0A9D5C7K3</accession>
<protein>
    <recommendedName>
        <fullName evidence="2">4-coumarate--CoA ligase</fullName>
        <ecNumber evidence="2">6.2.1.12</ecNumber>
    </recommendedName>
</protein>
<comment type="caution">
    <text evidence="9">The sequence shown here is derived from an EMBL/GenBank/DDBJ whole genome shotgun (WGS) entry which is preliminary data.</text>
</comment>
<keyword evidence="3" id="KW-0436">Ligase</keyword>
<dbReference type="GO" id="GO:0106290">
    <property type="term" value="F:trans-cinnamate-CoA ligase activity"/>
    <property type="evidence" value="ECO:0007669"/>
    <property type="project" value="UniProtKB-ARBA"/>
</dbReference>
<dbReference type="Pfam" id="PF00501">
    <property type="entry name" value="AMP-binding"/>
    <property type="match status" value="1"/>
</dbReference>
<dbReference type="Pfam" id="PF13193">
    <property type="entry name" value="AMP-binding_C"/>
    <property type="match status" value="1"/>
</dbReference>
<dbReference type="InterPro" id="IPR020845">
    <property type="entry name" value="AMP-binding_CS"/>
</dbReference>
<evidence type="ECO:0000256" key="2">
    <source>
        <dbReference type="ARBA" id="ARBA00012959"/>
    </source>
</evidence>
<evidence type="ECO:0000313" key="9">
    <source>
        <dbReference type="EMBL" id="KAJ0968016.1"/>
    </source>
</evidence>
<dbReference type="InterPro" id="IPR025110">
    <property type="entry name" value="AMP-bd_C"/>
</dbReference>
<keyword evidence="6" id="KW-0812">Transmembrane</keyword>
<evidence type="ECO:0000313" key="10">
    <source>
        <dbReference type="Proteomes" id="UP001085076"/>
    </source>
</evidence>
<dbReference type="OrthoDB" id="10253869at2759"/>
<dbReference type="CDD" id="cd05904">
    <property type="entry name" value="4CL"/>
    <property type="match status" value="1"/>
</dbReference>
<dbReference type="FunFam" id="3.30.300.30:FF:000007">
    <property type="entry name" value="4-coumarate--CoA ligase 2"/>
    <property type="match status" value="1"/>
</dbReference>
<dbReference type="GO" id="GO:0016207">
    <property type="term" value="F:4-coumarate-CoA ligase activity"/>
    <property type="evidence" value="ECO:0007669"/>
    <property type="project" value="UniProtKB-EC"/>
</dbReference>
<keyword evidence="6" id="KW-1133">Transmembrane helix</keyword>
<dbReference type="AlphaFoldDB" id="A0A9D5C7K3"/>
<dbReference type="Proteomes" id="UP001085076">
    <property type="component" value="Miscellaneous, Linkage group lg07"/>
</dbReference>
<evidence type="ECO:0000259" key="8">
    <source>
        <dbReference type="Pfam" id="PF13193"/>
    </source>
</evidence>
<comment type="similarity">
    <text evidence="1">Belongs to the ATP-dependent AMP-binding enzyme family.</text>
</comment>
<evidence type="ECO:0000256" key="3">
    <source>
        <dbReference type="ARBA" id="ARBA00022598"/>
    </source>
</evidence>
<dbReference type="Gene3D" id="3.40.50.12780">
    <property type="entry name" value="N-terminal domain of ligase-like"/>
    <property type="match status" value="1"/>
</dbReference>
<dbReference type="EC" id="6.2.1.12" evidence="2"/>
<comment type="catalytic activity">
    <reaction evidence="5">
        <text>(E)-4-coumarate + ATP + CoA = (E)-4-coumaroyl-CoA + AMP + diphosphate</text>
        <dbReference type="Rhea" id="RHEA:19641"/>
        <dbReference type="ChEBI" id="CHEBI:12876"/>
        <dbReference type="ChEBI" id="CHEBI:30616"/>
        <dbReference type="ChEBI" id="CHEBI:33019"/>
        <dbReference type="ChEBI" id="CHEBI:57287"/>
        <dbReference type="ChEBI" id="CHEBI:85008"/>
        <dbReference type="ChEBI" id="CHEBI:456215"/>
        <dbReference type="EC" id="6.2.1.12"/>
    </reaction>
    <physiologicalReaction direction="left-to-right" evidence="5">
        <dbReference type="Rhea" id="RHEA:19642"/>
    </physiologicalReaction>
</comment>